<evidence type="ECO:0000256" key="7">
    <source>
        <dbReference type="PIRSR" id="PIRSR000138-2"/>
    </source>
</evidence>
<dbReference type="PANTHER" id="PTHR10578">
    <property type="entry name" value="S -2-HYDROXY-ACID OXIDASE-RELATED"/>
    <property type="match status" value="1"/>
</dbReference>
<feature type="binding site" evidence="7">
    <location>
        <position position="286"/>
    </location>
    <ligand>
        <name>glyoxylate</name>
        <dbReference type="ChEBI" id="CHEBI:36655"/>
    </ligand>
</feature>
<evidence type="ECO:0000256" key="2">
    <source>
        <dbReference type="ARBA" id="ARBA00022630"/>
    </source>
</evidence>
<evidence type="ECO:0000256" key="5">
    <source>
        <dbReference type="ARBA" id="ARBA00024042"/>
    </source>
</evidence>
<dbReference type="FunFam" id="3.20.20.70:FF:000029">
    <property type="entry name" value="L-lactate dehydrogenase"/>
    <property type="match status" value="1"/>
</dbReference>
<feature type="binding site" evidence="7">
    <location>
        <position position="186"/>
    </location>
    <ligand>
        <name>glyoxylate</name>
        <dbReference type="ChEBI" id="CHEBI:36655"/>
    </ligand>
</feature>
<dbReference type="PANTHER" id="PTHR10578:SF143">
    <property type="entry name" value="FMN-DEPENDENT ALPHA-HYDROXY ACID DEHYDROGENASE PB1A11.03"/>
    <property type="match status" value="1"/>
</dbReference>
<dbReference type="CDD" id="cd03332">
    <property type="entry name" value="LMO_FMN"/>
    <property type="match status" value="1"/>
</dbReference>
<evidence type="ECO:0000313" key="10">
    <source>
        <dbReference type="Proteomes" id="UP000610966"/>
    </source>
</evidence>
<comment type="similarity">
    <text evidence="5">Belongs to the FMN-dependent alpha-hydroxy acid dehydrogenase family.</text>
</comment>
<evidence type="ECO:0000256" key="1">
    <source>
        <dbReference type="ARBA" id="ARBA00001917"/>
    </source>
</evidence>
<keyword evidence="2 7" id="KW-0285">Flavoprotein</keyword>
<keyword evidence="10" id="KW-1185">Reference proteome</keyword>
<dbReference type="InterPro" id="IPR012133">
    <property type="entry name" value="Alpha-hydoxy_acid_DH_FMN"/>
</dbReference>
<feature type="binding site" evidence="7">
    <location>
        <position position="127"/>
    </location>
    <ligand>
        <name>FMN</name>
        <dbReference type="ChEBI" id="CHEBI:58210"/>
    </ligand>
</feature>
<gene>
    <name evidence="9" type="ORF">Mth01_01280</name>
</gene>
<name>A0A8J3R520_9ACTN</name>
<dbReference type="PROSITE" id="PS00557">
    <property type="entry name" value="FMN_HYDROXY_ACID_DH_1"/>
    <property type="match status" value="1"/>
</dbReference>
<dbReference type="InterPro" id="IPR008259">
    <property type="entry name" value="FMN_hydac_DH_AS"/>
</dbReference>
<dbReference type="SUPFAM" id="SSF51395">
    <property type="entry name" value="FMN-linked oxidoreductases"/>
    <property type="match status" value="1"/>
</dbReference>
<feature type="domain" description="FMN hydroxy acid dehydrogenase" evidence="8">
    <location>
        <begin position="19"/>
        <end position="389"/>
    </location>
</feature>
<dbReference type="InterPro" id="IPR000262">
    <property type="entry name" value="FMN-dep_DH"/>
</dbReference>
<organism evidence="9 10">
    <name type="scientific">Sphaerimonospora thailandensis</name>
    <dbReference type="NCBI Taxonomy" id="795644"/>
    <lineage>
        <taxon>Bacteria</taxon>
        <taxon>Bacillati</taxon>
        <taxon>Actinomycetota</taxon>
        <taxon>Actinomycetes</taxon>
        <taxon>Streptosporangiales</taxon>
        <taxon>Streptosporangiaceae</taxon>
        <taxon>Sphaerimonospora</taxon>
    </lineage>
</organism>
<feature type="binding site" evidence="7">
    <location>
        <position position="149"/>
    </location>
    <ligand>
        <name>FMN</name>
        <dbReference type="ChEBI" id="CHEBI:58210"/>
    </ligand>
</feature>
<keyword evidence="4" id="KW-0560">Oxidoreductase</keyword>
<dbReference type="Pfam" id="PF01070">
    <property type="entry name" value="FMN_dh"/>
    <property type="match status" value="1"/>
</dbReference>
<evidence type="ECO:0000313" key="9">
    <source>
        <dbReference type="EMBL" id="GIH67875.1"/>
    </source>
</evidence>
<feature type="binding site" evidence="7">
    <location>
        <begin position="340"/>
        <end position="341"/>
    </location>
    <ligand>
        <name>FMN</name>
        <dbReference type="ChEBI" id="CHEBI:58210"/>
    </ligand>
</feature>
<feature type="binding site" evidence="7">
    <location>
        <position position="284"/>
    </location>
    <ligand>
        <name>FMN</name>
        <dbReference type="ChEBI" id="CHEBI:58210"/>
    </ligand>
</feature>
<dbReference type="PROSITE" id="PS51349">
    <property type="entry name" value="FMN_HYDROXY_ACID_DH_2"/>
    <property type="match status" value="1"/>
</dbReference>
<feature type="binding site" evidence="7">
    <location>
        <position position="177"/>
    </location>
    <ligand>
        <name>FMN</name>
        <dbReference type="ChEBI" id="CHEBI:58210"/>
    </ligand>
</feature>
<feature type="binding site" evidence="7">
    <location>
        <begin position="98"/>
        <end position="100"/>
    </location>
    <ligand>
        <name>FMN</name>
        <dbReference type="ChEBI" id="CHEBI:58210"/>
    </ligand>
</feature>
<feature type="binding site" evidence="7">
    <location>
        <position position="45"/>
    </location>
    <ligand>
        <name>glyoxylate</name>
        <dbReference type="ChEBI" id="CHEBI:36655"/>
    </ligand>
</feature>
<dbReference type="PIRSF" id="PIRSF000138">
    <property type="entry name" value="Al-hdrx_acd_dh"/>
    <property type="match status" value="1"/>
</dbReference>
<accession>A0A8J3R520</accession>
<feature type="binding site" evidence="7">
    <location>
        <position position="289"/>
    </location>
    <ligand>
        <name>glyoxylate</name>
        <dbReference type="ChEBI" id="CHEBI:36655"/>
    </ligand>
</feature>
<feature type="binding site" evidence="7">
    <location>
        <position position="151"/>
    </location>
    <ligand>
        <name>glyoxylate</name>
        <dbReference type="ChEBI" id="CHEBI:36655"/>
    </ligand>
</feature>
<dbReference type="Proteomes" id="UP000610966">
    <property type="component" value="Unassembled WGS sequence"/>
</dbReference>
<proteinExistence type="inferred from homology"/>
<evidence type="ECO:0000256" key="4">
    <source>
        <dbReference type="ARBA" id="ARBA00023002"/>
    </source>
</evidence>
<dbReference type="GO" id="GO:0010181">
    <property type="term" value="F:FMN binding"/>
    <property type="evidence" value="ECO:0007669"/>
    <property type="project" value="InterPro"/>
</dbReference>
<dbReference type="RefSeq" id="WP_204009662.1">
    <property type="nucleotide sequence ID" value="NZ_BOOG01000003.1"/>
</dbReference>
<dbReference type="AlphaFoldDB" id="A0A8J3R520"/>
<dbReference type="InterPro" id="IPR037396">
    <property type="entry name" value="FMN_HAD"/>
</dbReference>
<comment type="caution">
    <text evidence="9">The sequence shown here is derived from an EMBL/GenBank/DDBJ whole genome shotgun (WGS) entry which is preliminary data.</text>
</comment>
<dbReference type="GO" id="GO:0016614">
    <property type="term" value="F:oxidoreductase activity, acting on CH-OH group of donors"/>
    <property type="evidence" value="ECO:0007669"/>
    <property type="project" value="UniProtKB-ARBA"/>
</dbReference>
<keyword evidence="3 7" id="KW-0288">FMN</keyword>
<dbReference type="InterPro" id="IPR013785">
    <property type="entry name" value="Aldolase_TIM"/>
</dbReference>
<reference evidence="9" key="1">
    <citation type="submission" date="2021-01" db="EMBL/GenBank/DDBJ databases">
        <title>Whole genome shotgun sequence of Sphaerimonospora thailandensis NBRC 107569.</title>
        <authorList>
            <person name="Komaki H."/>
            <person name="Tamura T."/>
        </authorList>
    </citation>
    <scope>NUCLEOTIDE SEQUENCE</scope>
    <source>
        <strain evidence="9">NBRC 107569</strain>
    </source>
</reference>
<evidence type="ECO:0000259" key="8">
    <source>
        <dbReference type="PROSITE" id="PS51349"/>
    </source>
</evidence>
<feature type="active site" description="Proton acceptor" evidence="6">
    <location>
        <position position="286"/>
    </location>
</feature>
<sequence>MSSPADFQNEIYLNGLGDVRPELPTDLTVLERLAGERIAPAAYGYVAGAAGTESTARANREAFERRRLVPRMLRDVAVRDLSVRLFGQTLPVPVLLAPIGVLAIMHPDGDLAVARAAADLGVPLVVSTAASHSMEQAAEANAGGLRWFQLYWSSDRDVVLSFLTRASAAGYTTLVVTLDTHTLGWRPRDLDLAYLPFLRGIGVTNYFTDPAFQRAVGSPFDGDGADREAAIMRWAGTFGDPSLTWDDLDFLREHWDGPIVLKGIQHPDDARRAVDAGMDGVVVSNHGGRQVDGAIGSLDALPRVAAAVGDRITVLFDSGIRTGTDVIKALALGAKAVMLGRPYAYGLGLAGEAGVRHVIRCLLAELEIAMALVGVTCPAEITPELLASA</sequence>
<protein>
    <submittedName>
        <fullName evidence="9">Oxidoreductase</fullName>
    </submittedName>
</protein>
<feature type="binding site" evidence="7">
    <location>
        <position position="262"/>
    </location>
    <ligand>
        <name>FMN</name>
        <dbReference type="ChEBI" id="CHEBI:58210"/>
    </ligand>
</feature>
<comment type="cofactor">
    <cofactor evidence="1">
        <name>FMN</name>
        <dbReference type="ChEBI" id="CHEBI:58210"/>
    </cofactor>
</comment>
<feature type="binding site" evidence="7">
    <location>
        <begin position="317"/>
        <end position="321"/>
    </location>
    <ligand>
        <name>FMN</name>
        <dbReference type="ChEBI" id="CHEBI:58210"/>
    </ligand>
</feature>
<evidence type="ECO:0000256" key="3">
    <source>
        <dbReference type="ARBA" id="ARBA00022643"/>
    </source>
</evidence>
<dbReference type="Gene3D" id="3.20.20.70">
    <property type="entry name" value="Aldolase class I"/>
    <property type="match status" value="1"/>
</dbReference>
<evidence type="ECO:0000256" key="6">
    <source>
        <dbReference type="PIRSR" id="PIRSR000138-1"/>
    </source>
</evidence>
<dbReference type="EMBL" id="BOOG01000003">
    <property type="protein sequence ID" value="GIH67875.1"/>
    <property type="molecule type" value="Genomic_DNA"/>
</dbReference>
<dbReference type="InterPro" id="IPR037350">
    <property type="entry name" value="LMO_FMN"/>
</dbReference>